<name>A0A449A3E1_9BACT</name>
<dbReference type="PANTHER" id="PTHR11280">
    <property type="entry name" value="GLUCOSAMINE-6-PHOSPHATE ISOMERASE"/>
    <property type="match status" value="1"/>
</dbReference>
<evidence type="ECO:0000256" key="2">
    <source>
        <dbReference type="ARBA" id="ARBA00023277"/>
    </source>
</evidence>
<protein>
    <recommendedName>
        <fullName evidence="3">Glucosamine-6-phosphate deaminase</fullName>
        <ecNumber evidence="3">3.5.99.6</ecNumber>
    </recommendedName>
</protein>
<dbReference type="CDD" id="cd01399">
    <property type="entry name" value="GlcN6P_deaminase"/>
    <property type="match status" value="1"/>
</dbReference>
<evidence type="ECO:0000256" key="1">
    <source>
        <dbReference type="ARBA" id="ARBA00022801"/>
    </source>
</evidence>
<dbReference type="InterPro" id="IPR006148">
    <property type="entry name" value="Glc/Gal-6P_isomerase"/>
</dbReference>
<dbReference type="STRING" id="29556.VO56_02110"/>
<dbReference type="SUPFAM" id="SSF100950">
    <property type="entry name" value="NagB/RpiA/CoA transferase-like"/>
    <property type="match status" value="1"/>
</dbReference>
<proteinExistence type="predicted"/>
<keyword evidence="2" id="KW-0119">Carbohydrate metabolism</keyword>
<dbReference type="InterPro" id="IPR004547">
    <property type="entry name" value="Glucosamine6P_isomerase"/>
</dbReference>
<dbReference type="EMBL" id="LR214950">
    <property type="protein sequence ID" value="VEU58757.1"/>
    <property type="molecule type" value="Genomic_DNA"/>
</dbReference>
<dbReference type="GO" id="GO:0006046">
    <property type="term" value="P:N-acetylglucosamine catabolic process"/>
    <property type="evidence" value="ECO:0007669"/>
    <property type="project" value="UniProtKB-UniRule"/>
</dbReference>
<sequence length="244" mass="27157">MKNEIKVQIFPTYNQLSEKAAQMFIDQINSKADSRICFATGLSPIETYKNLIKAYQDKKVSFKDVVSFNLDEYVGIEETNKCSYHYFMNENLFNHIDIQKQNINFPNGNGNIAENADEFNKRIDALGGIDFMILGIGTNGHIAFNEPGSQKDQLTREVQLTQSTIESNKIYFDNPNDIPKTAISLGIGNILSAKKIILVASGSSKSQAIYDAVKGPVSSDCPASFLQLHNDVTFLIDKEAAKLL</sequence>
<dbReference type="Gene3D" id="3.40.50.1360">
    <property type="match status" value="1"/>
</dbReference>
<evidence type="ECO:0000256" key="3">
    <source>
        <dbReference type="NCBIfam" id="TIGR00502"/>
    </source>
</evidence>
<accession>A0A449A3E1</accession>
<dbReference type="GO" id="GO:0019262">
    <property type="term" value="P:N-acetylneuraminate catabolic process"/>
    <property type="evidence" value="ECO:0007669"/>
    <property type="project" value="TreeGrafter"/>
</dbReference>
<dbReference type="GO" id="GO:0006043">
    <property type="term" value="P:glucosamine catabolic process"/>
    <property type="evidence" value="ECO:0007669"/>
    <property type="project" value="TreeGrafter"/>
</dbReference>
<dbReference type="Pfam" id="PF01182">
    <property type="entry name" value="Glucosamine_iso"/>
    <property type="match status" value="1"/>
</dbReference>
<dbReference type="InterPro" id="IPR037171">
    <property type="entry name" value="NagB/RpiA_transferase-like"/>
</dbReference>
<dbReference type="AlphaFoldDB" id="A0A449A3E1"/>
<dbReference type="GO" id="GO:0042802">
    <property type="term" value="F:identical protein binding"/>
    <property type="evidence" value="ECO:0007669"/>
    <property type="project" value="TreeGrafter"/>
</dbReference>
<dbReference type="RefSeq" id="WP_223211656.1">
    <property type="nucleotide sequence ID" value="NZ_LR214950.1"/>
</dbReference>
<dbReference type="PANTHER" id="PTHR11280:SF5">
    <property type="entry name" value="GLUCOSAMINE-6-PHOSPHATE ISOMERASE"/>
    <property type="match status" value="1"/>
</dbReference>
<dbReference type="GO" id="GO:0005737">
    <property type="term" value="C:cytoplasm"/>
    <property type="evidence" value="ECO:0007669"/>
    <property type="project" value="TreeGrafter"/>
</dbReference>
<organism evidence="5 6">
    <name type="scientific">Mycoplasmopsis gallinacea</name>
    <dbReference type="NCBI Taxonomy" id="29556"/>
    <lineage>
        <taxon>Bacteria</taxon>
        <taxon>Bacillati</taxon>
        <taxon>Mycoplasmatota</taxon>
        <taxon>Mycoplasmoidales</taxon>
        <taxon>Metamycoplasmataceae</taxon>
        <taxon>Mycoplasmopsis</taxon>
    </lineage>
</organism>
<evidence type="ECO:0000313" key="6">
    <source>
        <dbReference type="Proteomes" id="UP000290568"/>
    </source>
</evidence>
<reference evidence="5 6" key="1">
    <citation type="submission" date="2019-01" db="EMBL/GenBank/DDBJ databases">
        <authorList>
            <consortium name="Pathogen Informatics"/>
        </authorList>
    </citation>
    <scope>NUCLEOTIDE SEQUENCE [LARGE SCALE GENOMIC DNA]</scope>
    <source>
        <strain evidence="5 6">NCTC10183</strain>
    </source>
</reference>
<evidence type="ECO:0000259" key="4">
    <source>
        <dbReference type="Pfam" id="PF01182"/>
    </source>
</evidence>
<keyword evidence="1 5" id="KW-0378">Hydrolase</keyword>
<keyword evidence="6" id="KW-1185">Reference proteome</keyword>
<dbReference type="GO" id="GO:0005975">
    <property type="term" value="P:carbohydrate metabolic process"/>
    <property type="evidence" value="ECO:0007669"/>
    <property type="project" value="InterPro"/>
</dbReference>
<feature type="domain" description="Glucosamine/galactosamine-6-phosphate isomerase" evidence="4">
    <location>
        <begin position="14"/>
        <end position="230"/>
    </location>
</feature>
<gene>
    <name evidence="5" type="primary">nagB</name>
    <name evidence="5" type="ORF">NCTC10183_00532</name>
</gene>
<dbReference type="Proteomes" id="UP000290568">
    <property type="component" value="Chromosome"/>
</dbReference>
<dbReference type="InterPro" id="IPR018321">
    <property type="entry name" value="Glucosamine6P_isomerase_CS"/>
</dbReference>
<dbReference type="GO" id="GO:0004342">
    <property type="term" value="F:glucosamine-6-phosphate deaminase activity"/>
    <property type="evidence" value="ECO:0007669"/>
    <property type="project" value="UniProtKB-UniRule"/>
</dbReference>
<dbReference type="NCBIfam" id="TIGR00502">
    <property type="entry name" value="nagB"/>
    <property type="match status" value="1"/>
</dbReference>
<dbReference type="EC" id="3.5.99.6" evidence="3"/>
<dbReference type="PROSITE" id="PS01161">
    <property type="entry name" value="GLC_GALNAC_ISOMERASE"/>
    <property type="match status" value="1"/>
</dbReference>
<evidence type="ECO:0000313" key="5">
    <source>
        <dbReference type="EMBL" id="VEU58757.1"/>
    </source>
</evidence>